<protein>
    <submittedName>
        <fullName evidence="5">FAD-binding protein</fullName>
    </submittedName>
</protein>
<reference evidence="5" key="1">
    <citation type="submission" date="2018-10" db="EMBL/GenBank/DDBJ databases">
        <title>Schaedlerella arabinophila gen. nov. sp. nov., isolated from the mouse intestinal tract and comparative analysis with the genome of the closely related altered Schaedler flora strain ASF502.</title>
        <authorList>
            <person name="Miyake S."/>
            <person name="Soh M."/>
            <person name="Seedorf H."/>
        </authorList>
    </citation>
    <scope>NUCLEOTIDE SEQUENCE [LARGE SCALE GENOMIC DNA]</scope>
    <source>
        <strain evidence="5">DSM 106076</strain>
    </source>
</reference>
<proteinExistence type="predicted"/>
<dbReference type="InterPro" id="IPR003953">
    <property type="entry name" value="FAD-dep_OxRdtase_2_FAD-bd"/>
</dbReference>
<dbReference type="EMBL" id="RHJS01000002">
    <property type="protein sequence ID" value="RRK33801.1"/>
    <property type="molecule type" value="Genomic_DNA"/>
</dbReference>
<dbReference type="PROSITE" id="PS51257">
    <property type="entry name" value="PROKAR_LIPOPROTEIN"/>
    <property type="match status" value="1"/>
</dbReference>
<evidence type="ECO:0000259" key="4">
    <source>
        <dbReference type="Pfam" id="PF00890"/>
    </source>
</evidence>
<dbReference type="RefSeq" id="WP_125129009.1">
    <property type="nucleotide sequence ID" value="NZ_RHJS01000002.1"/>
</dbReference>
<accession>A0A3R8JQC8</accession>
<evidence type="ECO:0000313" key="6">
    <source>
        <dbReference type="Proteomes" id="UP000274920"/>
    </source>
</evidence>
<dbReference type="SUPFAM" id="SSF51905">
    <property type="entry name" value="FAD/NAD(P)-binding domain"/>
    <property type="match status" value="1"/>
</dbReference>
<comment type="caution">
    <text evidence="5">The sequence shown here is derived from an EMBL/GenBank/DDBJ whole genome shotgun (WGS) entry which is preliminary data.</text>
</comment>
<evidence type="ECO:0000313" key="5">
    <source>
        <dbReference type="EMBL" id="RRK33801.1"/>
    </source>
</evidence>
<organism evidence="5 6">
    <name type="scientific">Schaedlerella arabinosiphila</name>
    <dbReference type="NCBI Taxonomy" id="2044587"/>
    <lineage>
        <taxon>Bacteria</taxon>
        <taxon>Bacillati</taxon>
        <taxon>Bacillota</taxon>
        <taxon>Clostridia</taxon>
        <taxon>Lachnospirales</taxon>
        <taxon>Lachnospiraceae</taxon>
        <taxon>Schaedlerella</taxon>
    </lineage>
</organism>
<dbReference type="GO" id="GO:0009331">
    <property type="term" value="C:glycerol-3-phosphate dehydrogenase (FAD) complex"/>
    <property type="evidence" value="ECO:0007669"/>
    <property type="project" value="InterPro"/>
</dbReference>
<dbReference type="InterPro" id="IPR009158">
    <property type="entry name" value="G3P_DH_GlpB_su"/>
</dbReference>
<gene>
    <name evidence="5" type="ORF">EBB54_22375</name>
</gene>
<dbReference type="PIRSF" id="PIRSF000141">
    <property type="entry name" value="Anaerobic_G3P_dh"/>
    <property type="match status" value="1"/>
</dbReference>
<dbReference type="GO" id="GO:0004368">
    <property type="term" value="F:glycerol-3-phosphate dehydrogenase (quinone) activity"/>
    <property type="evidence" value="ECO:0007669"/>
    <property type="project" value="InterPro"/>
</dbReference>
<dbReference type="Proteomes" id="UP000274920">
    <property type="component" value="Unassembled WGS sequence"/>
</dbReference>
<evidence type="ECO:0000256" key="3">
    <source>
        <dbReference type="ARBA" id="ARBA00023002"/>
    </source>
</evidence>
<evidence type="ECO:0000256" key="2">
    <source>
        <dbReference type="ARBA" id="ARBA00022643"/>
    </source>
</evidence>
<feature type="domain" description="FAD-dependent oxidoreductase 2 FAD-binding" evidence="4">
    <location>
        <begin position="7"/>
        <end position="417"/>
    </location>
</feature>
<keyword evidence="2" id="KW-0288">FMN</keyword>
<dbReference type="AlphaFoldDB" id="A0A3R8JQC8"/>
<dbReference type="InterPro" id="IPR036188">
    <property type="entry name" value="FAD/NAD-bd_sf"/>
</dbReference>
<dbReference type="Pfam" id="PF00890">
    <property type="entry name" value="FAD_binding_2"/>
    <property type="match status" value="1"/>
</dbReference>
<keyword evidence="3" id="KW-0560">Oxidoreductase</keyword>
<sequence length="435" mass="45793">MSVKKSDVLVIGGGTAACAAAEAILQAGKNVTMVFPNGGSSEVSAGSIDILGVVPGEEPVICGDYKEGIPVLLEKYPNHVYAKCADELEQGVKALVSLAEAGGCKLRGFDGKNVWIPNMLGTFSINAYVPEMSGDGILIPGEEKKVLVVGVKGNVAFNAKAAAMSYQQYQKKIGGKADYFSAEIRLTGWGDRRKVSDGELADYLDTAEGAGELIASIQTFCRNNRYPFDLILLPPVLGYVHEQELLSEIRKACGCKAAEVQALGNSVVGYRFTRALYRGLEMRGARLLRGAKVTAVSPAENGIEAECTIGLTDQLHPGEKVTVHASSAVLATGGFVGGGIKARRTEVWIELLDKKLGGITADHLDRDAVSTSGQEFLRMGAEVNEDMSVKDEKYNGRLFACGGVLAGHNSASERSGAGIAAASAYLAGKNAALNI</sequence>
<keyword evidence="6" id="KW-1185">Reference proteome</keyword>
<keyword evidence="1" id="KW-0285">Flavoprotein</keyword>
<name>A0A3R8JQC8_9FIRM</name>
<evidence type="ECO:0000256" key="1">
    <source>
        <dbReference type="ARBA" id="ARBA00022630"/>
    </source>
</evidence>